<sequence length="74" mass="8784">MANVYFNFQRQDEKKLIDILSSLLKQLLQLRNSIYHENRRTRSPAYEILKELHPVIRSYSKVLIVINALDESPL</sequence>
<accession>A0A072P443</accession>
<dbReference type="Proteomes" id="UP000027920">
    <property type="component" value="Unassembled WGS sequence"/>
</dbReference>
<proteinExistence type="predicted"/>
<dbReference type="EMBL" id="AMGV01000011">
    <property type="protein sequence ID" value="KEF54043.1"/>
    <property type="molecule type" value="Genomic_DNA"/>
</dbReference>
<name>A0A072P443_9EURO</name>
<keyword evidence="4" id="KW-1185">Reference proteome</keyword>
<dbReference type="RefSeq" id="XP_013256633.1">
    <property type="nucleotide sequence ID" value="XM_013401179.1"/>
</dbReference>
<dbReference type="GeneID" id="25284746"/>
<dbReference type="Pfam" id="PF24883">
    <property type="entry name" value="NPHP3_N"/>
    <property type="match status" value="1"/>
</dbReference>
<organism evidence="3 4">
    <name type="scientific">Exophiala aquamarina CBS 119918</name>
    <dbReference type="NCBI Taxonomy" id="1182545"/>
    <lineage>
        <taxon>Eukaryota</taxon>
        <taxon>Fungi</taxon>
        <taxon>Dikarya</taxon>
        <taxon>Ascomycota</taxon>
        <taxon>Pezizomycotina</taxon>
        <taxon>Eurotiomycetes</taxon>
        <taxon>Chaetothyriomycetidae</taxon>
        <taxon>Chaetothyriales</taxon>
        <taxon>Herpotrichiellaceae</taxon>
        <taxon>Exophiala</taxon>
    </lineage>
</organism>
<gene>
    <name evidence="3" type="ORF">A1O9_09838</name>
</gene>
<evidence type="ECO:0000259" key="2">
    <source>
        <dbReference type="Pfam" id="PF24883"/>
    </source>
</evidence>
<dbReference type="InterPro" id="IPR056884">
    <property type="entry name" value="NPHP3-like_N"/>
</dbReference>
<comment type="caution">
    <text evidence="3">The sequence shown here is derived from an EMBL/GenBank/DDBJ whole genome shotgun (WGS) entry which is preliminary data.</text>
</comment>
<keyword evidence="1" id="KW-0677">Repeat</keyword>
<reference evidence="3 4" key="1">
    <citation type="submission" date="2013-03" db="EMBL/GenBank/DDBJ databases">
        <title>The Genome Sequence of Exophiala aquamarina CBS 119918.</title>
        <authorList>
            <consortium name="The Broad Institute Genomics Platform"/>
            <person name="Cuomo C."/>
            <person name="de Hoog S."/>
            <person name="Gorbushina A."/>
            <person name="Walker B."/>
            <person name="Young S.K."/>
            <person name="Zeng Q."/>
            <person name="Gargeya S."/>
            <person name="Fitzgerald M."/>
            <person name="Haas B."/>
            <person name="Abouelleil A."/>
            <person name="Allen A.W."/>
            <person name="Alvarado L."/>
            <person name="Arachchi H.M."/>
            <person name="Berlin A.M."/>
            <person name="Chapman S.B."/>
            <person name="Gainer-Dewar J."/>
            <person name="Goldberg J."/>
            <person name="Griggs A."/>
            <person name="Gujja S."/>
            <person name="Hansen M."/>
            <person name="Howarth C."/>
            <person name="Imamovic A."/>
            <person name="Ireland A."/>
            <person name="Larimer J."/>
            <person name="McCowan C."/>
            <person name="Murphy C."/>
            <person name="Pearson M."/>
            <person name="Poon T.W."/>
            <person name="Priest M."/>
            <person name="Roberts A."/>
            <person name="Saif S."/>
            <person name="Shea T."/>
            <person name="Sisk P."/>
            <person name="Sykes S."/>
            <person name="Wortman J."/>
            <person name="Nusbaum C."/>
            <person name="Birren B."/>
        </authorList>
    </citation>
    <scope>NUCLEOTIDE SEQUENCE [LARGE SCALE GENOMIC DNA]</scope>
    <source>
        <strain evidence="3 4">CBS 119918</strain>
    </source>
</reference>
<dbReference type="HOGENOM" id="CLU_2687840_0_0_1"/>
<evidence type="ECO:0000256" key="1">
    <source>
        <dbReference type="ARBA" id="ARBA00022737"/>
    </source>
</evidence>
<dbReference type="VEuPathDB" id="FungiDB:A1O9_09838"/>
<protein>
    <recommendedName>
        <fullName evidence="2">Nephrocystin 3-like N-terminal domain-containing protein</fullName>
    </recommendedName>
</protein>
<evidence type="ECO:0000313" key="4">
    <source>
        <dbReference type="Proteomes" id="UP000027920"/>
    </source>
</evidence>
<evidence type="ECO:0000313" key="3">
    <source>
        <dbReference type="EMBL" id="KEF54043.1"/>
    </source>
</evidence>
<dbReference type="STRING" id="1182545.A0A072P443"/>
<feature type="domain" description="Nephrocystin 3-like N-terminal" evidence="2">
    <location>
        <begin position="3"/>
        <end position="72"/>
    </location>
</feature>
<dbReference type="AlphaFoldDB" id="A0A072P443"/>